<evidence type="ECO:0000256" key="7">
    <source>
        <dbReference type="ARBA" id="ARBA00022989"/>
    </source>
</evidence>
<keyword evidence="9 14" id="KW-0472">Membrane</keyword>
<feature type="transmembrane region" description="Helical" evidence="14">
    <location>
        <begin position="128"/>
        <end position="145"/>
    </location>
</feature>
<evidence type="ECO:0000256" key="8">
    <source>
        <dbReference type="ARBA" id="ARBA00023098"/>
    </source>
</evidence>
<evidence type="ECO:0000256" key="13">
    <source>
        <dbReference type="SAM" id="MobiDB-lite"/>
    </source>
</evidence>
<keyword evidence="5" id="KW-0808">Transferase</keyword>
<accession>A0A813HZ73</accession>
<evidence type="ECO:0000256" key="3">
    <source>
        <dbReference type="ARBA" id="ARBA00019082"/>
    </source>
</evidence>
<dbReference type="GO" id="GO:0016746">
    <property type="term" value="F:acyltransferase activity"/>
    <property type="evidence" value="ECO:0007669"/>
    <property type="project" value="UniProtKB-KW"/>
</dbReference>
<evidence type="ECO:0000256" key="9">
    <source>
        <dbReference type="ARBA" id="ARBA00023136"/>
    </source>
</evidence>
<keyword evidence="10" id="KW-0594">Phospholipid biosynthesis</keyword>
<dbReference type="InterPro" id="IPR021261">
    <property type="entry name" value="GPCAT"/>
</dbReference>
<evidence type="ECO:0000256" key="11">
    <source>
        <dbReference type="ARBA" id="ARBA00023264"/>
    </source>
</evidence>
<name>A0A813HZ73_POLGL</name>
<keyword evidence="4" id="KW-0444">Lipid biosynthesis</keyword>
<sequence length="401" mass="44367">PLSAMAPKQRSSTPGPALRRAGAGSSTPKREEPTPKREAARRSGPAPSGKGEGASSAPPGAPEAVPARQEAELPAGADEVLLRSKASIYALTPDRRWLRPSYAFPLYGSAWCLTIALCFILEPSFEALRLYYTVIGVGLLAYRVYYYARKEWILYFIDLCFVTSILLIWSLWRCTEGRCSEEWLLAVYIVAQGPVAGATFPLQTPLTLHHPEAFESFFLHASPMWICYAVRWRWALLLEPVPSFGALISAGFWRLYFPWALMYLAFLLVQPFLPDSIAQKETLMDGFIFPGAAPAARLAGKRQGFRTFVPKVIACVGFHALLSLSSFAASALAYKYHAVQVAWILCVLVGCMIAGARFYYQSAHPDYVPPGQLWGLARIAVAWAVLLPTYLVTEGYLPLFQ</sequence>
<evidence type="ECO:0000256" key="10">
    <source>
        <dbReference type="ARBA" id="ARBA00023209"/>
    </source>
</evidence>
<keyword evidence="7 14" id="KW-1133">Transmembrane helix</keyword>
<evidence type="ECO:0000256" key="14">
    <source>
        <dbReference type="SAM" id="Phobius"/>
    </source>
</evidence>
<feature type="transmembrane region" description="Helical" evidence="14">
    <location>
        <begin position="255"/>
        <end position="273"/>
    </location>
</feature>
<dbReference type="Pfam" id="PF10998">
    <property type="entry name" value="DUF2838"/>
    <property type="match status" value="1"/>
</dbReference>
<feature type="compositionally biased region" description="Low complexity" evidence="13">
    <location>
        <begin position="43"/>
        <end position="64"/>
    </location>
</feature>
<feature type="non-terminal residue" evidence="15">
    <location>
        <position position="1"/>
    </location>
</feature>
<dbReference type="PANTHER" id="PTHR31201">
    <property type="entry name" value="OS01G0585100 PROTEIN"/>
    <property type="match status" value="1"/>
</dbReference>
<comment type="similarity">
    <text evidence="2">Belongs to the GPC1 family.</text>
</comment>
<feature type="region of interest" description="Disordered" evidence="13">
    <location>
        <begin position="1"/>
        <end position="69"/>
    </location>
</feature>
<feature type="transmembrane region" description="Helical" evidence="14">
    <location>
        <begin position="102"/>
        <end position="122"/>
    </location>
</feature>
<evidence type="ECO:0000256" key="4">
    <source>
        <dbReference type="ARBA" id="ARBA00022516"/>
    </source>
</evidence>
<feature type="transmembrane region" description="Helical" evidence="14">
    <location>
        <begin position="152"/>
        <end position="171"/>
    </location>
</feature>
<evidence type="ECO:0000313" key="15">
    <source>
        <dbReference type="EMBL" id="CAE8644434.1"/>
    </source>
</evidence>
<keyword evidence="12" id="KW-0012">Acyltransferase</keyword>
<feature type="compositionally biased region" description="Basic and acidic residues" evidence="13">
    <location>
        <begin position="28"/>
        <end position="41"/>
    </location>
</feature>
<dbReference type="AlphaFoldDB" id="A0A813HZ73"/>
<evidence type="ECO:0000256" key="2">
    <source>
        <dbReference type="ARBA" id="ARBA00006675"/>
    </source>
</evidence>
<feature type="transmembrane region" description="Helical" evidence="14">
    <location>
        <begin position="312"/>
        <end position="334"/>
    </location>
</feature>
<keyword evidence="8" id="KW-0443">Lipid metabolism</keyword>
<organism evidence="15 16">
    <name type="scientific">Polarella glacialis</name>
    <name type="common">Dinoflagellate</name>
    <dbReference type="NCBI Taxonomy" id="89957"/>
    <lineage>
        <taxon>Eukaryota</taxon>
        <taxon>Sar</taxon>
        <taxon>Alveolata</taxon>
        <taxon>Dinophyceae</taxon>
        <taxon>Suessiales</taxon>
        <taxon>Suessiaceae</taxon>
        <taxon>Polarella</taxon>
    </lineage>
</organism>
<protein>
    <recommendedName>
        <fullName evidence="3">Glycerophosphocholine acyltransferase 1</fullName>
    </recommendedName>
</protein>
<dbReference type="EMBL" id="CAJNNW010002578">
    <property type="protein sequence ID" value="CAE8644434.1"/>
    <property type="molecule type" value="Genomic_DNA"/>
</dbReference>
<dbReference type="Proteomes" id="UP000626109">
    <property type="component" value="Unassembled WGS sequence"/>
</dbReference>
<evidence type="ECO:0000313" key="16">
    <source>
        <dbReference type="Proteomes" id="UP000626109"/>
    </source>
</evidence>
<evidence type="ECO:0000256" key="1">
    <source>
        <dbReference type="ARBA" id="ARBA00004141"/>
    </source>
</evidence>
<reference evidence="15" key="1">
    <citation type="submission" date="2021-02" db="EMBL/GenBank/DDBJ databases">
        <authorList>
            <person name="Dougan E. K."/>
            <person name="Rhodes N."/>
            <person name="Thang M."/>
            <person name="Chan C."/>
        </authorList>
    </citation>
    <scope>NUCLEOTIDE SEQUENCE</scope>
</reference>
<dbReference type="PANTHER" id="PTHR31201:SF1">
    <property type="entry name" value="GLYCEROPHOSPHOCHOLINE ACYLTRANSFERASE 1"/>
    <property type="match status" value="1"/>
</dbReference>
<keyword evidence="11" id="KW-1208">Phospholipid metabolism</keyword>
<comment type="caution">
    <text evidence="15">The sequence shown here is derived from an EMBL/GenBank/DDBJ whole genome shotgun (WGS) entry which is preliminary data.</text>
</comment>
<evidence type="ECO:0000256" key="6">
    <source>
        <dbReference type="ARBA" id="ARBA00022692"/>
    </source>
</evidence>
<keyword evidence="6 14" id="KW-0812">Transmembrane</keyword>
<proteinExistence type="inferred from homology"/>
<evidence type="ECO:0000256" key="12">
    <source>
        <dbReference type="ARBA" id="ARBA00023315"/>
    </source>
</evidence>
<evidence type="ECO:0000256" key="5">
    <source>
        <dbReference type="ARBA" id="ARBA00022679"/>
    </source>
</evidence>
<gene>
    <name evidence="15" type="ORF">PGLA2088_LOCUS3049</name>
</gene>
<comment type="subcellular location">
    <subcellularLocation>
        <location evidence="1">Membrane</location>
        <topology evidence="1">Multi-pass membrane protein</topology>
    </subcellularLocation>
</comment>
<feature type="transmembrane region" description="Helical" evidence="14">
    <location>
        <begin position="340"/>
        <end position="360"/>
    </location>
</feature>
<feature type="transmembrane region" description="Helical" evidence="14">
    <location>
        <begin position="372"/>
        <end position="392"/>
    </location>
</feature>
<feature type="transmembrane region" description="Helical" evidence="14">
    <location>
        <begin position="183"/>
        <end position="202"/>
    </location>
</feature>
<dbReference type="GO" id="GO:0016020">
    <property type="term" value="C:membrane"/>
    <property type="evidence" value="ECO:0007669"/>
    <property type="project" value="UniProtKB-SubCell"/>
</dbReference>
<dbReference type="GO" id="GO:0006656">
    <property type="term" value="P:phosphatidylcholine biosynthetic process"/>
    <property type="evidence" value="ECO:0007669"/>
    <property type="project" value="TreeGrafter"/>
</dbReference>